<comment type="caution">
    <text evidence="2">The sequence shown here is derived from an EMBL/GenBank/DDBJ whole genome shotgun (WGS) entry which is preliminary data.</text>
</comment>
<reference evidence="2 3" key="1">
    <citation type="submission" date="2023-11" db="EMBL/GenBank/DDBJ databases">
        <title>Draft genome sequence of Microbacterium arthrosphaerae JCM 30492.</title>
        <authorList>
            <person name="Zhang G."/>
            <person name="Ding Y."/>
        </authorList>
    </citation>
    <scope>NUCLEOTIDE SEQUENCE [LARGE SCALE GENOMIC DNA]</scope>
    <source>
        <strain evidence="2 3">JCM 30492</strain>
    </source>
</reference>
<evidence type="ECO:0000313" key="3">
    <source>
        <dbReference type="Proteomes" id="UP001283109"/>
    </source>
</evidence>
<dbReference type="Proteomes" id="UP001283109">
    <property type="component" value="Unassembled WGS sequence"/>
</dbReference>
<evidence type="ECO:0000256" key="1">
    <source>
        <dbReference type="SAM" id="Phobius"/>
    </source>
</evidence>
<proteinExistence type="predicted"/>
<dbReference type="RefSeq" id="WP_318352401.1">
    <property type="nucleotide sequence ID" value="NZ_JAWQEV010000001.1"/>
</dbReference>
<gene>
    <name evidence="2" type="ORF">R8Z58_03745</name>
</gene>
<keyword evidence="1" id="KW-1133">Transmembrane helix</keyword>
<accession>A0ABU4GXS7</accession>
<feature type="transmembrane region" description="Helical" evidence="1">
    <location>
        <begin position="6"/>
        <end position="30"/>
    </location>
</feature>
<organism evidence="2 3">
    <name type="scientific">Microbacterium arthrosphaerae</name>
    <dbReference type="NCBI Taxonomy" id="792652"/>
    <lineage>
        <taxon>Bacteria</taxon>
        <taxon>Bacillati</taxon>
        <taxon>Actinomycetota</taxon>
        <taxon>Actinomycetes</taxon>
        <taxon>Micrococcales</taxon>
        <taxon>Microbacteriaceae</taxon>
        <taxon>Microbacterium</taxon>
    </lineage>
</organism>
<name>A0ABU4GXS7_9MICO</name>
<keyword evidence="1" id="KW-0472">Membrane</keyword>
<evidence type="ECO:0000313" key="2">
    <source>
        <dbReference type="EMBL" id="MDW4571887.1"/>
    </source>
</evidence>
<keyword evidence="1" id="KW-0812">Transmembrane</keyword>
<keyword evidence="3" id="KW-1185">Reference proteome</keyword>
<protein>
    <submittedName>
        <fullName evidence="2">Uncharacterized protein</fullName>
    </submittedName>
</protein>
<sequence>MFMASTGYIVVILVYALLAAIAFGIVYGAVRLAVTHALKSHTRWVDRGKP</sequence>
<dbReference type="EMBL" id="JAWQEV010000001">
    <property type="protein sequence ID" value="MDW4571887.1"/>
    <property type="molecule type" value="Genomic_DNA"/>
</dbReference>